<organism evidence="3 4">
    <name type="scientific">Daphnia magna</name>
    <dbReference type="NCBI Taxonomy" id="35525"/>
    <lineage>
        <taxon>Eukaryota</taxon>
        <taxon>Metazoa</taxon>
        <taxon>Ecdysozoa</taxon>
        <taxon>Arthropoda</taxon>
        <taxon>Crustacea</taxon>
        <taxon>Branchiopoda</taxon>
        <taxon>Diplostraca</taxon>
        <taxon>Cladocera</taxon>
        <taxon>Anomopoda</taxon>
        <taxon>Daphniidae</taxon>
        <taxon>Daphnia</taxon>
    </lineage>
</organism>
<accession>A0ABQ9YQ11</accession>
<comment type="caution">
    <text evidence="3">The sequence shown here is derived from an EMBL/GenBank/DDBJ whole genome shotgun (WGS) entry which is preliminary data.</text>
</comment>
<dbReference type="EMBL" id="JAOYFB010000001">
    <property type="protein sequence ID" value="KAK4002703.1"/>
    <property type="molecule type" value="Genomic_DNA"/>
</dbReference>
<evidence type="ECO:0000256" key="2">
    <source>
        <dbReference type="SAM" id="SignalP"/>
    </source>
</evidence>
<reference evidence="3 4" key="1">
    <citation type="journal article" date="2023" name="Nucleic Acids Res.">
        <title>The hologenome of Daphnia magna reveals possible DNA methylation and microbiome-mediated evolution of the host genome.</title>
        <authorList>
            <person name="Chaturvedi A."/>
            <person name="Li X."/>
            <person name="Dhandapani V."/>
            <person name="Marshall H."/>
            <person name="Kissane S."/>
            <person name="Cuenca-Cambronero M."/>
            <person name="Asole G."/>
            <person name="Calvet F."/>
            <person name="Ruiz-Romero M."/>
            <person name="Marangio P."/>
            <person name="Guigo R."/>
            <person name="Rago D."/>
            <person name="Mirbahai L."/>
            <person name="Eastwood N."/>
            <person name="Colbourne J.K."/>
            <person name="Zhou J."/>
            <person name="Mallon E."/>
            <person name="Orsini L."/>
        </authorList>
    </citation>
    <scope>NUCLEOTIDE SEQUENCE [LARGE SCALE GENOMIC DNA]</scope>
    <source>
        <strain evidence="3">LRV0_1</strain>
    </source>
</reference>
<feature type="region of interest" description="Disordered" evidence="1">
    <location>
        <begin position="24"/>
        <end position="63"/>
    </location>
</feature>
<gene>
    <name evidence="3" type="ORF">OUZ56_004511</name>
</gene>
<feature type="signal peptide" evidence="2">
    <location>
        <begin position="1"/>
        <end position="24"/>
    </location>
</feature>
<evidence type="ECO:0000313" key="3">
    <source>
        <dbReference type="EMBL" id="KAK4002703.1"/>
    </source>
</evidence>
<proteinExistence type="predicted"/>
<evidence type="ECO:0000313" key="4">
    <source>
        <dbReference type="Proteomes" id="UP001234178"/>
    </source>
</evidence>
<protein>
    <submittedName>
        <fullName evidence="3">Uncharacterized protein</fullName>
    </submittedName>
</protein>
<dbReference type="Proteomes" id="UP001234178">
    <property type="component" value="Unassembled WGS sequence"/>
</dbReference>
<sequence>MATKSNYLWIISLLLTAIIQSPTSHRDMVGKSSSQTRKPMRKQEFESRWNSHLKKRKGAEEKI</sequence>
<keyword evidence="2" id="KW-0732">Signal</keyword>
<name>A0ABQ9YQ11_9CRUS</name>
<feature type="chain" id="PRO_5045359314" evidence="2">
    <location>
        <begin position="25"/>
        <end position="63"/>
    </location>
</feature>
<evidence type="ECO:0000256" key="1">
    <source>
        <dbReference type="SAM" id="MobiDB-lite"/>
    </source>
</evidence>
<keyword evidence="4" id="KW-1185">Reference proteome</keyword>